<evidence type="ECO:0000313" key="1">
    <source>
        <dbReference type="EMBL" id="QEE15090.2"/>
    </source>
</evidence>
<evidence type="ECO:0000313" key="2">
    <source>
        <dbReference type="Proteomes" id="UP000321408"/>
    </source>
</evidence>
<sequence length="117" mass="13314">MQFLSPLEDIDILDAILEGLALFAYLFVLLMAFYAKKNNRIFASKGFLVLISGIVLGTLSAGLDFFTEFYWIDNYEPYKLTLVIFQIVGLLLFAISLMILFRFTKFLMGEDGKNSDS</sequence>
<dbReference type="KEGG" id="psyt:DSAG12_00913"/>
<gene>
    <name evidence="1" type="ORF">DSAG12_00913</name>
</gene>
<name>A0A5B9D8J8_9ARCH</name>
<reference evidence="1 2" key="2">
    <citation type="journal article" date="2024" name="Int. J. Syst. Evol. Microbiol.">
        <title>Promethearchaeum syntrophicum gen. nov., sp. nov., an anaerobic, obligately syntrophic archaeon, the first isolate of the lineage 'Asgard' archaea, and proposal of the new archaeal phylum Promethearchaeota phyl. nov. and kingdom Promethearchaeati regn. nov.</title>
        <authorList>
            <person name="Imachi H."/>
            <person name="Nobu M.K."/>
            <person name="Kato S."/>
            <person name="Takaki Y."/>
            <person name="Miyazaki M."/>
            <person name="Miyata M."/>
            <person name="Ogawara M."/>
            <person name="Saito Y."/>
            <person name="Sakai S."/>
            <person name="Tahara Y.O."/>
            <person name="Takano Y."/>
            <person name="Tasumi E."/>
            <person name="Uematsu K."/>
            <person name="Yoshimura T."/>
            <person name="Itoh T."/>
            <person name="Ohkuma M."/>
            <person name="Takai K."/>
        </authorList>
    </citation>
    <scope>NUCLEOTIDE SEQUENCE [LARGE SCALE GENOMIC DNA]</scope>
    <source>
        <strain evidence="1 2">MK-D1</strain>
    </source>
</reference>
<dbReference type="Proteomes" id="UP000321408">
    <property type="component" value="Chromosome"/>
</dbReference>
<organism evidence="1 2">
    <name type="scientific">Promethearchaeum syntrophicum</name>
    <dbReference type="NCBI Taxonomy" id="2594042"/>
    <lineage>
        <taxon>Archaea</taxon>
        <taxon>Promethearchaeati</taxon>
        <taxon>Promethearchaeota</taxon>
        <taxon>Promethearchaeia</taxon>
        <taxon>Promethearchaeales</taxon>
        <taxon>Promethearchaeaceae</taxon>
        <taxon>Promethearchaeum</taxon>
    </lineage>
</organism>
<accession>A0A5B9D8J8</accession>
<keyword evidence="2" id="KW-1185">Reference proteome</keyword>
<proteinExistence type="predicted"/>
<dbReference type="EMBL" id="CP042905">
    <property type="protein sequence ID" value="QEE15090.2"/>
    <property type="molecule type" value="Genomic_DNA"/>
</dbReference>
<protein>
    <submittedName>
        <fullName evidence="1">Uncharacterized protein</fullName>
    </submittedName>
</protein>
<dbReference type="AlphaFoldDB" id="A0A5B9D8J8"/>
<reference evidence="1 2" key="1">
    <citation type="journal article" date="2020" name="Nature">
        <title>Isolation of an archaeon at the prokaryote-eukaryote interface.</title>
        <authorList>
            <person name="Imachi H."/>
            <person name="Nobu M.K."/>
            <person name="Nakahara N."/>
            <person name="Morono Y."/>
            <person name="Ogawara M."/>
            <person name="Takaki Y."/>
            <person name="Takano Y."/>
            <person name="Uematsu K."/>
            <person name="Ikuta T."/>
            <person name="Ito M."/>
            <person name="Matsui Y."/>
            <person name="Miyazaki M."/>
            <person name="Murata K."/>
            <person name="Saito Y."/>
            <person name="Sakai S."/>
            <person name="Song C."/>
            <person name="Tasumi E."/>
            <person name="Yamanaka Y."/>
            <person name="Yamaguchi T."/>
            <person name="Kamagata Y."/>
            <person name="Tamaki H."/>
            <person name="Takai K."/>
        </authorList>
    </citation>
    <scope>NUCLEOTIDE SEQUENCE [LARGE SCALE GENOMIC DNA]</scope>
    <source>
        <strain evidence="1 2">MK-D1</strain>
    </source>
</reference>